<keyword evidence="1 2" id="KW-0597">Phosphoprotein</keyword>
<dbReference type="SMART" id="SM00448">
    <property type="entry name" value="REC"/>
    <property type="match status" value="1"/>
</dbReference>
<evidence type="ECO:0000313" key="5">
    <source>
        <dbReference type="Proteomes" id="UP000178187"/>
    </source>
</evidence>
<dbReference type="SUPFAM" id="SSF52172">
    <property type="entry name" value="CheY-like"/>
    <property type="match status" value="1"/>
</dbReference>
<proteinExistence type="predicted"/>
<name>A0A1G1KQZ4_9BACT</name>
<evidence type="ECO:0000259" key="3">
    <source>
        <dbReference type="PROSITE" id="PS50110"/>
    </source>
</evidence>
<dbReference type="CDD" id="cd00156">
    <property type="entry name" value="REC"/>
    <property type="match status" value="1"/>
</dbReference>
<dbReference type="PANTHER" id="PTHR44591:SF3">
    <property type="entry name" value="RESPONSE REGULATORY DOMAIN-CONTAINING PROTEIN"/>
    <property type="match status" value="1"/>
</dbReference>
<feature type="domain" description="Response regulatory" evidence="3">
    <location>
        <begin position="4"/>
        <end position="121"/>
    </location>
</feature>
<feature type="modified residue" description="4-aspartylphosphate" evidence="2">
    <location>
        <position position="54"/>
    </location>
</feature>
<organism evidence="4 5">
    <name type="scientific">Candidatus Danuiimicrobium aquiferis</name>
    <dbReference type="NCBI Taxonomy" id="1801832"/>
    <lineage>
        <taxon>Bacteria</taxon>
        <taxon>Pseudomonadati</taxon>
        <taxon>Candidatus Omnitrophota</taxon>
        <taxon>Candidatus Danuiimicrobium</taxon>
    </lineage>
</organism>
<comment type="caution">
    <text evidence="4">The sequence shown here is derived from an EMBL/GenBank/DDBJ whole genome shotgun (WGS) entry which is preliminary data.</text>
</comment>
<dbReference type="Pfam" id="PF00072">
    <property type="entry name" value="Response_reg"/>
    <property type="match status" value="1"/>
</dbReference>
<evidence type="ECO:0000313" key="4">
    <source>
        <dbReference type="EMBL" id="OGW95370.1"/>
    </source>
</evidence>
<protein>
    <recommendedName>
        <fullName evidence="3">Response regulatory domain-containing protein</fullName>
    </recommendedName>
</protein>
<dbReference type="EMBL" id="MHFR01000064">
    <property type="protein sequence ID" value="OGW95370.1"/>
    <property type="molecule type" value="Genomic_DNA"/>
</dbReference>
<dbReference type="Proteomes" id="UP000178187">
    <property type="component" value="Unassembled WGS sequence"/>
</dbReference>
<dbReference type="InterPro" id="IPR011006">
    <property type="entry name" value="CheY-like_superfamily"/>
</dbReference>
<sequence length="123" mass="13564">MNQKILIIEDDEQDQKIMKRVLISSGFHEILFSNKGEAGIELAKTEKPDLVIIDTILPGMSGFDVCQRITDGAISPKPKMIVMTGFIDAVDAVRARKCGADDYCAKTSDFKSLVEAIKNCLNQ</sequence>
<dbReference type="PANTHER" id="PTHR44591">
    <property type="entry name" value="STRESS RESPONSE REGULATOR PROTEIN 1"/>
    <property type="match status" value="1"/>
</dbReference>
<accession>A0A1G1KQZ4</accession>
<dbReference type="AlphaFoldDB" id="A0A1G1KQZ4"/>
<gene>
    <name evidence="4" type="ORF">A3G33_06175</name>
</gene>
<dbReference type="InterPro" id="IPR050595">
    <property type="entry name" value="Bact_response_regulator"/>
</dbReference>
<evidence type="ECO:0000256" key="1">
    <source>
        <dbReference type="ARBA" id="ARBA00022553"/>
    </source>
</evidence>
<dbReference type="PROSITE" id="PS50110">
    <property type="entry name" value="RESPONSE_REGULATORY"/>
    <property type="match status" value="1"/>
</dbReference>
<dbReference type="GO" id="GO:0000160">
    <property type="term" value="P:phosphorelay signal transduction system"/>
    <property type="evidence" value="ECO:0007669"/>
    <property type="project" value="InterPro"/>
</dbReference>
<evidence type="ECO:0000256" key="2">
    <source>
        <dbReference type="PROSITE-ProRule" id="PRU00169"/>
    </source>
</evidence>
<dbReference type="Gene3D" id="3.40.50.2300">
    <property type="match status" value="1"/>
</dbReference>
<dbReference type="InterPro" id="IPR001789">
    <property type="entry name" value="Sig_transdc_resp-reg_receiver"/>
</dbReference>
<reference evidence="4 5" key="1">
    <citation type="journal article" date="2016" name="Nat. Commun.">
        <title>Thousands of microbial genomes shed light on interconnected biogeochemical processes in an aquifer system.</title>
        <authorList>
            <person name="Anantharaman K."/>
            <person name="Brown C.T."/>
            <person name="Hug L.A."/>
            <person name="Sharon I."/>
            <person name="Castelle C.J."/>
            <person name="Probst A.J."/>
            <person name="Thomas B.C."/>
            <person name="Singh A."/>
            <person name="Wilkins M.J."/>
            <person name="Karaoz U."/>
            <person name="Brodie E.L."/>
            <person name="Williams K.H."/>
            <person name="Hubbard S.S."/>
            <person name="Banfield J.F."/>
        </authorList>
    </citation>
    <scope>NUCLEOTIDE SEQUENCE [LARGE SCALE GENOMIC DNA]</scope>
</reference>